<organism evidence="1 2">
    <name type="scientific">Saccharothrix xinjiangensis</name>
    <dbReference type="NCBI Taxonomy" id="204798"/>
    <lineage>
        <taxon>Bacteria</taxon>
        <taxon>Bacillati</taxon>
        <taxon>Actinomycetota</taxon>
        <taxon>Actinomycetes</taxon>
        <taxon>Pseudonocardiales</taxon>
        <taxon>Pseudonocardiaceae</taxon>
        <taxon>Saccharothrix</taxon>
    </lineage>
</organism>
<evidence type="ECO:0000313" key="2">
    <source>
        <dbReference type="Proteomes" id="UP001595833"/>
    </source>
</evidence>
<dbReference type="RefSeq" id="WP_344041222.1">
    <property type="nucleotide sequence ID" value="NZ_BAAAKE010000028.1"/>
</dbReference>
<sequence>MTLKKNQANTDIPSTVHPVVFSHPSVEGQVVPRRLRDGVQLPRFEGLPVFTGA</sequence>
<proteinExistence type="predicted"/>
<dbReference type="EMBL" id="JBHSJB010000005">
    <property type="protein sequence ID" value="MFC5053241.1"/>
    <property type="molecule type" value="Genomic_DNA"/>
</dbReference>
<gene>
    <name evidence="1" type="ORF">ACFPFM_05650</name>
</gene>
<reference evidence="2" key="1">
    <citation type="journal article" date="2019" name="Int. J. Syst. Evol. Microbiol.">
        <title>The Global Catalogue of Microorganisms (GCM) 10K type strain sequencing project: providing services to taxonomists for standard genome sequencing and annotation.</title>
        <authorList>
            <consortium name="The Broad Institute Genomics Platform"/>
            <consortium name="The Broad Institute Genome Sequencing Center for Infectious Disease"/>
            <person name="Wu L."/>
            <person name="Ma J."/>
        </authorList>
    </citation>
    <scope>NUCLEOTIDE SEQUENCE [LARGE SCALE GENOMIC DNA]</scope>
    <source>
        <strain evidence="2">KCTC 12848</strain>
    </source>
</reference>
<dbReference type="Proteomes" id="UP001595833">
    <property type="component" value="Unassembled WGS sequence"/>
</dbReference>
<comment type="caution">
    <text evidence="1">The sequence shown here is derived from an EMBL/GenBank/DDBJ whole genome shotgun (WGS) entry which is preliminary data.</text>
</comment>
<accession>A0ABV9XT04</accession>
<protein>
    <submittedName>
        <fullName evidence="1">Uncharacterized protein</fullName>
    </submittedName>
</protein>
<evidence type="ECO:0000313" key="1">
    <source>
        <dbReference type="EMBL" id="MFC5053241.1"/>
    </source>
</evidence>
<keyword evidence="2" id="KW-1185">Reference proteome</keyword>
<name>A0ABV9XT04_9PSEU</name>